<dbReference type="EMBL" id="VSSQ01001685">
    <property type="protein sequence ID" value="MPM10375.1"/>
    <property type="molecule type" value="Genomic_DNA"/>
</dbReference>
<name>A0A644X2J7_9ZZZZ</name>
<gene>
    <name evidence="1" type="ORF">SDC9_56706</name>
</gene>
<reference evidence="1" key="1">
    <citation type="submission" date="2019-08" db="EMBL/GenBank/DDBJ databases">
        <authorList>
            <person name="Kucharzyk K."/>
            <person name="Murdoch R.W."/>
            <person name="Higgins S."/>
            <person name="Loffler F."/>
        </authorList>
    </citation>
    <scope>NUCLEOTIDE SEQUENCE</scope>
</reference>
<dbReference type="AlphaFoldDB" id="A0A644X2J7"/>
<proteinExistence type="predicted"/>
<comment type="caution">
    <text evidence="1">The sequence shown here is derived from an EMBL/GenBank/DDBJ whole genome shotgun (WGS) entry which is preliminary data.</text>
</comment>
<sequence>MKEISNKSKSFELILKYFHLGTISSAEVKKYERSKKRILNVNLGMMIGAEYIHYRILYTEEDIVYNSISWANDKSNSKKESNNKNVKKDRKSTILEKIEFINKTIKEFNEYYGEGANITILTTFDEDIRLITKKIDTIVFEIIDKKILNDIIKDNKIDNDIFFKEAMEFKKREFKSIVDVKKKINNMVNPTKYNKYMEEI</sequence>
<organism evidence="1">
    <name type="scientific">bioreactor metagenome</name>
    <dbReference type="NCBI Taxonomy" id="1076179"/>
    <lineage>
        <taxon>unclassified sequences</taxon>
        <taxon>metagenomes</taxon>
        <taxon>ecological metagenomes</taxon>
    </lineage>
</organism>
<protein>
    <submittedName>
        <fullName evidence="1">Uncharacterized protein</fullName>
    </submittedName>
</protein>
<accession>A0A644X2J7</accession>
<evidence type="ECO:0000313" key="1">
    <source>
        <dbReference type="EMBL" id="MPM10375.1"/>
    </source>
</evidence>